<gene>
    <name evidence="2" type="ORF">CD175_18740</name>
</gene>
<evidence type="ECO:0000256" key="1">
    <source>
        <dbReference type="SAM" id="MobiDB-lite"/>
    </source>
</evidence>
<protein>
    <submittedName>
        <fullName evidence="2">Uncharacterized protein</fullName>
    </submittedName>
</protein>
<evidence type="ECO:0000313" key="3">
    <source>
        <dbReference type="Proteomes" id="UP000238541"/>
    </source>
</evidence>
<feature type="region of interest" description="Disordered" evidence="1">
    <location>
        <begin position="29"/>
        <end position="55"/>
    </location>
</feature>
<sequence length="167" mass="18398">MKVPLYLRILLLLTLFGCGWLFWEDQTGSPDTPTSPAAAAPGVTTPPTSEPKTTRVAEPGTVVDVFPIQTWRPPPAPSVVSNPIPTPPPLPFVVSAQWRYQNQAKIVVLRGNGNHYTLCNQCTVPGRIRPGGMLDKDYRLDKLTDTRVVLTYLPMKHVSTLHLGTYP</sequence>
<dbReference type="EMBL" id="NIRS01000005">
    <property type="protein sequence ID" value="PPK36885.1"/>
    <property type="molecule type" value="Genomic_DNA"/>
</dbReference>
<organism evidence="2 3">
    <name type="scientific">Pseudomonas laurylsulfatiphila</name>
    <dbReference type="NCBI Taxonomy" id="2011015"/>
    <lineage>
        <taxon>Bacteria</taxon>
        <taxon>Pseudomonadati</taxon>
        <taxon>Pseudomonadota</taxon>
        <taxon>Gammaproteobacteria</taxon>
        <taxon>Pseudomonadales</taxon>
        <taxon>Pseudomonadaceae</taxon>
        <taxon>Pseudomonas</taxon>
    </lineage>
</organism>
<dbReference type="Proteomes" id="UP000238541">
    <property type="component" value="Unassembled WGS sequence"/>
</dbReference>
<feature type="compositionally biased region" description="Low complexity" evidence="1">
    <location>
        <begin position="29"/>
        <end position="47"/>
    </location>
</feature>
<keyword evidence="3" id="KW-1185">Reference proteome</keyword>
<dbReference type="RefSeq" id="WP_104450067.1">
    <property type="nucleotide sequence ID" value="NZ_JBLZZR010000215.1"/>
</dbReference>
<reference evidence="3" key="1">
    <citation type="submission" date="2017-06" db="EMBL/GenBank/DDBJ databases">
        <authorList>
            <person name="Furmanczyk E.M."/>
        </authorList>
    </citation>
    <scope>NUCLEOTIDE SEQUENCE [LARGE SCALE GENOMIC DNA]</scope>
    <source>
        <strain evidence="3">AP3_16</strain>
    </source>
</reference>
<evidence type="ECO:0000313" key="2">
    <source>
        <dbReference type="EMBL" id="PPK36885.1"/>
    </source>
</evidence>
<dbReference type="AlphaFoldDB" id="A0A2S6FHL2"/>
<proteinExistence type="predicted"/>
<name>A0A2S6FHL2_9PSED</name>
<comment type="caution">
    <text evidence="2">The sequence shown here is derived from an EMBL/GenBank/DDBJ whole genome shotgun (WGS) entry which is preliminary data.</text>
</comment>
<accession>A0A2S6FHL2</accession>